<dbReference type="AlphaFoldDB" id="A0A6H0Y0A5"/>
<name>A0A6H0Y0A5_9PEZI</name>
<dbReference type="InterPro" id="IPR027057">
    <property type="entry name" value="CAXX_Prtase_1"/>
</dbReference>
<sequence>MDFLRRLGAGLDSPTIPWKSLIITFAIGEYALETYLSYRQYKVLQRTKVPKQLEKEIDQKTFDKSQAYGRAKAQFGFISGLWSQVKNYLTITYDVYPKLWAITGLWLTRYAPARFQGEITHSLVFAFTYSIAETIIGLPFSYYYTFILEEKFGFNKQTLGLFVSDILKSQALSLAFGIPIGAAFLKIVQVTGDQFFFWIWAFTLAVQLAAITIYPIVIVPLFNKLTPLEPGTLKDRIEGLAAKLNFPLAELRVIDGSKRSAHSNAYFTGLPWKKKIVIYDTLIEKSTEQEIEAVLAHELGHWKMGHTTKLLGISSAHLFYVFALFSVFINNRSLYEAFGFFNEKPIIIGFMLFNEVLAPTDSVIKLLMNILTRKFEFEAGESGNRSLLQLLTFATDAFSLKLGYAADLASSLIKLQVQNLSSMDADWAYSAYHYSHPILTERLKAVGWTSEQKVGDSKSTKTSKDEL</sequence>
<gene>
    <name evidence="18" type="ORF">AMS68_005597</name>
</gene>
<evidence type="ECO:0000256" key="11">
    <source>
        <dbReference type="ARBA" id="ARBA00044456"/>
    </source>
</evidence>
<keyword evidence="9 15" id="KW-0482">Metalloprotease</keyword>
<dbReference type="Gene3D" id="3.30.2010.10">
    <property type="entry name" value="Metalloproteases ('zincins'), catalytic domain"/>
    <property type="match status" value="1"/>
</dbReference>
<evidence type="ECO:0000256" key="9">
    <source>
        <dbReference type="ARBA" id="ARBA00023049"/>
    </source>
</evidence>
<evidence type="ECO:0000259" key="17">
    <source>
        <dbReference type="Pfam" id="PF16491"/>
    </source>
</evidence>
<keyword evidence="10 15" id="KW-0472">Membrane</keyword>
<keyword evidence="19" id="KW-1185">Reference proteome</keyword>
<dbReference type="GO" id="GO:0046872">
    <property type="term" value="F:metal ion binding"/>
    <property type="evidence" value="ECO:0007669"/>
    <property type="project" value="UniProtKB-UniRule"/>
</dbReference>
<dbReference type="Pfam" id="PF16491">
    <property type="entry name" value="Peptidase_M48_N"/>
    <property type="match status" value="1"/>
</dbReference>
<keyword evidence="6 15" id="KW-0256">Endoplasmic reticulum</keyword>
<organism evidence="18 19">
    <name type="scientific">Peltaster fructicola</name>
    <dbReference type="NCBI Taxonomy" id="286661"/>
    <lineage>
        <taxon>Eukaryota</taxon>
        <taxon>Fungi</taxon>
        <taxon>Dikarya</taxon>
        <taxon>Ascomycota</taxon>
        <taxon>Pezizomycotina</taxon>
        <taxon>Dothideomycetes</taxon>
        <taxon>Dothideomycetes incertae sedis</taxon>
        <taxon>Peltaster</taxon>
    </lineage>
</organism>
<proteinExistence type="inferred from homology"/>
<comment type="subcellular location">
    <subcellularLocation>
        <location evidence="1 15">Endoplasmic reticulum membrane</location>
        <topology evidence="1 15">Multi-pass membrane protein</topology>
    </subcellularLocation>
</comment>
<evidence type="ECO:0000256" key="7">
    <source>
        <dbReference type="ARBA" id="ARBA00022833"/>
    </source>
</evidence>
<feature type="transmembrane region" description="Helical" evidence="15">
    <location>
        <begin position="310"/>
        <end position="329"/>
    </location>
</feature>
<evidence type="ECO:0000256" key="14">
    <source>
        <dbReference type="PIRSR" id="PIRSR627057-2"/>
    </source>
</evidence>
<keyword evidence="8 15" id="KW-1133">Transmembrane helix</keyword>
<dbReference type="EC" id="3.4.24.84" evidence="15"/>
<feature type="transmembrane region" description="Helical" evidence="15">
    <location>
        <begin position="197"/>
        <end position="222"/>
    </location>
</feature>
<feature type="transmembrane region" description="Helical" evidence="15">
    <location>
        <begin position="123"/>
        <end position="146"/>
    </location>
</feature>
<feature type="domain" description="Peptidase M48" evidence="16">
    <location>
        <begin position="229"/>
        <end position="446"/>
    </location>
</feature>
<dbReference type="FunFam" id="3.30.2010.10:FF:000002">
    <property type="entry name" value="CAAX prenyl protease"/>
    <property type="match status" value="1"/>
</dbReference>
<evidence type="ECO:0000256" key="13">
    <source>
        <dbReference type="PIRSR" id="PIRSR627057-1"/>
    </source>
</evidence>
<feature type="active site" evidence="13">
    <location>
        <position position="298"/>
    </location>
</feature>
<accession>A0A6H0Y0A5</accession>
<evidence type="ECO:0000256" key="2">
    <source>
        <dbReference type="ARBA" id="ARBA00022670"/>
    </source>
</evidence>
<feature type="binding site" evidence="14">
    <location>
        <position position="297"/>
    </location>
    <ligand>
        <name>Zn(2+)</name>
        <dbReference type="ChEBI" id="CHEBI:29105"/>
        <note>catalytic</note>
    </ligand>
</feature>
<evidence type="ECO:0000256" key="15">
    <source>
        <dbReference type="RuleBase" id="RU366005"/>
    </source>
</evidence>
<comment type="cofactor">
    <cofactor evidence="14 15">
        <name>Zn(2+)</name>
        <dbReference type="ChEBI" id="CHEBI:29105"/>
    </cofactor>
    <text evidence="14 15">Binds 1 zinc ion per subunit.</text>
</comment>
<evidence type="ECO:0000256" key="10">
    <source>
        <dbReference type="ARBA" id="ARBA00023136"/>
    </source>
</evidence>
<keyword evidence="4 14" id="KW-0479">Metal-binding</keyword>
<feature type="active site" description="Proton donor" evidence="13">
    <location>
        <position position="396"/>
    </location>
</feature>
<evidence type="ECO:0000256" key="5">
    <source>
        <dbReference type="ARBA" id="ARBA00022801"/>
    </source>
</evidence>
<evidence type="ECO:0000256" key="3">
    <source>
        <dbReference type="ARBA" id="ARBA00022692"/>
    </source>
</evidence>
<feature type="transmembrane region" description="Helical" evidence="15">
    <location>
        <begin position="20"/>
        <end position="38"/>
    </location>
</feature>
<comment type="function">
    <text evidence="15">Proteolytically removes the C-terminal three residues of farnesylated proteins.</text>
</comment>
<comment type="similarity">
    <text evidence="12 15">Belongs to the peptidase M48A family.</text>
</comment>
<dbReference type="GO" id="GO:0004222">
    <property type="term" value="F:metalloendopeptidase activity"/>
    <property type="evidence" value="ECO:0007669"/>
    <property type="project" value="UniProtKB-UniRule"/>
</dbReference>
<dbReference type="GO" id="GO:0005789">
    <property type="term" value="C:endoplasmic reticulum membrane"/>
    <property type="evidence" value="ECO:0007669"/>
    <property type="project" value="UniProtKB-SubCell"/>
</dbReference>
<feature type="transmembrane region" description="Helical" evidence="15">
    <location>
        <begin position="166"/>
        <end position="185"/>
    </location>
</feature>
<dbReference type="CDD" id="cd07343">
    <property type="entry name" value="M48A_Zmpste24p_like"/>
    <property type="match status" value="1"/>
</dbReference>
<feature type="binding site" evidence="14">
    <location>
        <position position="376"/>
    </location>
    <ligand>
        <name>Zn(2+)</name>
        <dbReference type="ChEBI" id="CHEBI:29105"/>
        <note>catalytic</note>
    </ligand>
</feature>
<evidence type="ECO:0000256" key="4">
    <source>
        <dbReference type="ARBA" id="ARBA00022723"/>
    </source>
</evidence>
<keyword evidence="5 15" id="KW-0378">Hydrolase</keyword>
<evidence type="ECO:0000256" key="1">
    <source>
        <dbReference type="ARBA" id="ARBA00004477"/>
    </source>
</evidence>
<dbReference type="EMBL" id="CP051142">
    <property type="protein sequence ID" value="QIX00080.1"/>
    <property type="molecule type" value="Genomic_DNA"/>
</dbReference>
<comment type="catalytic activity">
    <reaction evidence="11 15">
        <text>Hydrolyzes the peptide bond -P2-(S-farnesyl or geranylgeranyl)C-P1'-P2'-P3'-COOH where P1' and P2' are amino acids with aliphatic side chains and P3' is any C-terminal residue.</text>
        <dbReference type="EC" id="3.4.24.84"/>
    </reaction>
</comment>
<evidence type="ECO:0000259" key="16">
    <source>
        <dbReference type="Pfam" id="PF01435"/>
    </source>
</evidence>
<evidence type="ECO:0000256" key="8">
    <source>
        <dbReference type="ARBA" id="ARBA00022989"/>
    </source>
</evidence>
<evidence type="ECO:0000256" key="6">
    <source>
        <dbReference type="ARBA" id="ARBA00022824"/>
    </source>
</evidence>
<dbReference type="OrthoDB" id="360839at2759"/>
<dbReference type="Pfam" id="PF01435">
    <property type="entry name" value="Peptidase_M48"/>
    <property type="match status" value="1"/>
</dbReference>
<feature type="binding site" evidence="14">
    <location>
        <position position="301"/>
    </location>
    <ligand>
        <name>Zn(2+)</name>
        <dbReference type="ChEBI" id="CHEBI:29105"/>
        <note>catalytic</note>
    </ligand>
</feature>
<evidence type="ECO:0000256" key="12">
    <source>
        <dbReference type="ARBA" id="ARBA00060927"/>
    </source>
</evidence>
<dbReference type="GO" id="GO:0071586">
    <property type="term" value="P:CAAX-box protein processing"/>
    <property type="evidence" value="ECO:0007669"/>
    <property type="project" value="UniProtKB-UniRule"/>
</dbReference>
<evidence type="ECO:0000313" key="18">
    <source>
        <dbReference type="EMBL" id="QIX00080.1"/>
    </source>
</evidence>
<dbReference type="InterPro" id="IPR032456">
    <property type="entry name" value="Peptidase_M48_N"/>
</dbReference>
<dbReference type="InterPro" id="IPR001915">
    <property type="entry name" value="Peptidase_M48"/>
</dbReference>
<keyword evidence="2 15" id="KW-0645">Protease</keyword>
<dbReference type="Proteomes" id="UP000503462">
    <property type="component" value="Chromosome 4"/>
</dbReference>
<evidence type="ECO:0000313" key="19">
    <source>
        <dbReference type="Proteomes" id="UP000503462"/>
    </source>
</evidence>
<keyword evidence="3 15" id="KW-0812">Transmembrane</keyword>
<reference evidence="18 19" key="1">
    <citation type="journal article" date="2016" name="Sci. Rep.">
        <title>Peltaster fructicola genome reveals evolution from an invasive phytopathogen to an ectophytic parasite.</title>
        <authorList>
            <person name="Xu C."/>
            <person name="Chen H."/>
            <person name="Gleason M.L."/>
            <person name="Xu J.R."/>
            <person name="Liu H."/>
            <person name="Zhang R."/>
            <person name="Sun G."/>
        </authorList>
    </citation>
    <scope>NUCLEOTIDE SEQUENCE [LARGE SCALE GENOMIC DNA]</scope>
    <source>
        <strain evidence="18 19">LNHT1506</strain>
    </source>
</reference>
<keyword evidence="7 14" id="KW-0862">Zinc</keyword>
<protein>
    <recommendedName>
        <fullName evidence="15">CAAX prenyl protease</fullName>
        <ecNumber evidence="15">3.4.24.84</ecNumber>
    </recommendedName>
</protein>
<feature type="domain" description="CAAX prenyl protease 1 N-terminal" evidence="17">
    <location>
        <begin position="40"/>
        <end position="224"/>
    </location>
</feature>
<dbReference type="PANTHER" id="PTHR10120">
    <property type="entry name" value="CAAX PRENYL PROTEASE 1"/>
    <property type="match status" value="1"/>
</dbReference>